<gene>
    <name evidence="2" type="ORF">SODALDRAFT_95610</name>
</gene>
<name>A0A3N2Q0V7_SODAK</name>
<proteinExistence type="predicted"/>
<evidence type="ECO:0008006" key="4">
    <source>
        <dbReference type="Google" id="ProtNLM"/>
    </source>
</evidence>
<organism evidence="2 3">
    <name type="scientific">Sodiomyces alkalinus (strain CBS 110278 / VKM F-3762 / F11)</name>
    <name type="common">Alkaliphilic filamentous fungus</name>
    <dbReference type="NCBI Taxonomy" id="1314773"/>
    <lineage>
        <taxon>Eukaryota</taxon>
        <taxon>Fungi</taxon>
        <taxon>Dikarya</taxon>
        <taxon>Ascomycota</taxon>
        <taxon>Pezizomycotina</taxon>
        <taxon>Sordariomycetes</taxon>
        <taxon>Hypocreomycetidae</taxon>
        <taxon>Glomerellales</taxon>
        <taxon>Plectosphaerellaceae</taxon>
        <taxon>Sodiomyces</taxon>
    </lineage>
</organism>
<reference evidence="2 3" key="1">
    <citation type="journal article" date="2018" name="Mol. Ecol.">
        <title>The obligate alkalophilic soda-lake fungus Sodiomyces alkalinus has shifted to a protein diet.</title>
        <authorList>
            <person name="Grum-Grzhimaylo A.A."/>
            <person name="Falkoski D.L."/>
            <person name="van den Heuvel J."/>
            <person name="Valero-Jimenez C.A."/>
            <person name="Min B."/>
            <person name="Choi I.G."/>
            <person name="Lipzen A."/>
            <person name="Daum C.G."/>
            <person name="Aanen D.K."/>
            <person name="Tsang A."/>
            <person name="Henrissat B."/>
            <person name="Bilanenko E.N."/>
            <person name="de Vries R.P."/>
            <person name="van Kan J.A.L."/>
            <person name="Grigoriev I.V."/>
            <person name="Debets A.J.M."/>
        </authorList>
    </citation>
    <scope>NUCLEOTIDE SEQUENCE [LARGE SCALE GENOMIC DNA]</scope>
    <source>
        <strain evidence="2 3">F11</strain>
    </source>
</reference>
<feature type="chain" id="PRO_5018137631" description="Secreted protein" evidence="1">
    <location>
        <begin position="20"/>
        <end position="133"/>
    </location>
</feature>
<evidence type="ECO:0000313" key="2">
    <source>
        <dbReference type="EMBL" id="ROT40391.1"/>
    </source>
</evidence>
<sequence>MYFFFLFSLLFFFFPSLRRLRFPPTSLSRAARPNLCGSIQSDTMFHSSAVTHARPIRCFGLIIMCHLLFRALSRSFAILRRALASFRWNTKPRQMWLHMDGNIEAHRHPSVGPIALEGRIDGTRDSYGSLRHI</sequence>
<dbReference type="EMBL" id="ML119052">
    <property type="protein sequence ID" value="ROT40391.1"/>
    <property type="molecule type" value="Genomic_DNA"/>
</dbReference>
<dbReference type="RefSeq" id="XP_028468197.1">
    <property type="nucleotide sequence ID" value="XM_028615818.1"/>
</dbReference>
<evidence type="ECO:0000256" key="1">
    <source>
        <dbReference type="SAM" id="SignalP"/>
    </source>
</evidence>
<dbReference type="Proteomes" id="UP000272025">
    <property type="component" value="Unassembled WGS sequence"/>
</dbReference>
<accession>A0A3N2Q0V7</accession>
<keyword evidence="1" id="KW-0732">Signal</keyword>
<protein>
    <recommendedName>
        <fullName evidence="4">Secreted protein</fullName>
    </recommendedName>
</protein>
<keyword evidence="3" id="KW-1185">Reference proteome</keyword>
<evidence type="ECO:0000313" key="3">
    <source>
        <dbReference type="Proteomes" id="UP000272025"/>
    </source>
</evidence>
<feature type="signal peptide" evidence="1">
    <location>
        <begin position="1"/>
        <end position="19"/>
    </location>
</feature>
<dbReference type="GeneID" id="39584295"/>
<dbReference type="AlphaFoldDB" id="A0A3N2Q0V7"/>